<keyword evidence="3" id="KW-1185">Reference proteome</keyword>
<evidence type="ECO:0000313" key="3">
    <source>
        <dbReference type="Proteomes" id="UP000709336"/>
    </source>
</evidence>
<evidence type="ECO:0000313" key="2">
    <source>
        <dbReference type="EMBL" id="NMH61007.1"/>
    </source>
</evidence>
<feature type="transmembrane region" description="Helical" evidence="1">
    <location>
        <begin position="117"/>
        <end position="134"/>
    </location>
</feature>
<name>A0ABX1R3I5_9ALTE</name>
<feature type="transmembrane region" description="Helical" evidence="1">
    <location>
        <begin position="12"/>
        <end position="28"/>
    </location>
</feature>
<accession>A0ABX1R3I5</accession>
<organism evidence="2 3">
    <name type="scientific">Alteromonas ponticola</name>
    <dbReference type="NCBI Taxonomy" id="2720613"/>
    <lineage>
        <taxon>Bacteria</taxon>
        <taxon>Pseudomonadati</taxon>
        <taxon>Pseudomonadota</taxon>
        <taxon>Gammaproteobacteria</taxon>
        <taxon>Alteromonadales</taxon>
        <taxon>Alteromonadaceae</taxon>
        <taxon>Alteromonas/Salinimonas group</taxon>
        <taxon>Alteromonas</taxon>
    </lineage>
</organism>
<gene>
    <name evidence="2" type="ORF">HCJ96_13305</name>
</gene>
<feature type="transmembrane region" description="Helical" evidence="1">
    <location>
        <begin position="63"/>
        <end position="80"/>
    </location>
</feature>
<keyword evidence="1" id="KW-1133">Transmembrane helix</keyword>
<dbReference type="EMBL" id="JAATNW010000007">
    <property type="protein sequence ID" value="NMH61007.1"/>
    <property type="molecule type" value="Genomic_DNA"/>
</dbReference>
<sequence length="165" mass="18211">MENKNNIGTEQFALYATGLGGAISVASAGGAYDFIDMAIGIILLALILPALRSPDVSDTERKIASAIAGITLILILGAFIDNAYYLLPYSATPMLWEQTVFLLWYDKLTILIVEKQLGYFLLWGLCSAYFYLRFKRIADSQVDAPEEQLCCESSSALEVVEDKHQ</sequence>
<dbReference type="Proteomes" id="UP000709336">
    <property type="component" value="Unassembled WGS sequence"/>
</dbReference>
<keyword evidence="1" id="KW-0472">Membrane</keyword>
<proteinExistence type="predicted"/>
<dbReference type="RefSeq" id="WP_169211570.1">
    <property type="nucleotide sequence ID" value="NZ_JAATNW010000007.1"/>
</dbReference>
<protein>
    <submittedName>
        <fullName evidence="2">Uncharacterized protein</fullName>
    </submittedName>
</protein>
<evidence type="ECO:0000256" key="1">
    <source>
        <dbReference type="SAM" id="Phobius"/>
    </source>
</evidence>
<feature type="transmembrane region" description="Helical" evidence="1">
    <location>
        <begin position="34"/>
        <end position="51"/>
    </location>
</feature>
<keyword evidence="1" id="KW-0812">Transmembrane</keyword>
<comment type="caution">
    <text evidence="2">The sequence shown here is derived from an EMBL/GenBank/DDBJ whole genome shotgun (WGS) entry which is preliminary data.</text>
</comment>
<reference evidence="2 3" key="1">
    <citation type="submission" date="2020-03" db="EMBL/GenBank/DDBJ databases">
        <title>Alteromonas ponticola sp. nov., isolated from seawater.</title>
        <authorList>
            <person name="Yoon J.-H."/>
            <person name="Kim Y.-O."/>
        </authorList>
    </citation>
    <scope>NUCLEOTIDE SEQUENCE [LARGE SCALE GENOMIC DNA]</scope>
    <source>
        <strain evidence="2 3">MYP5</strain>
    </source>
</reference>